<feature type="compositionally biased region" description="Low complexity" evidence="7">
    <location>
        <begin position="1"/>
        <end position="18"/>
    </location>
</feature>
<dbReference type="Proteomes" id="UP000007797">
    <property type="component" value="Unassembled WGS sequence"/>
</dbReference>
<dbReference type="GeneID" id="14868673"/>
<evidence type="ECO:0000256" key="6">
    <source>
        <dbReference type="ARBA" id="ARBA00023242"/>
    </source>
</evidence>
<dbReference type="AlphaFoldDB" id="F4Q5Z8"/>
<keyword evidence="5" id="KW-0804">Transcription</keyword>
<keyword evidence="3" id="KW-0678">Repressor</keyword>
<dbReference type="OMA" id="CHSEHTY"/>
<feature type="region of interest" description="Disordered" evidence="7">
    <location>
        <begin position="1"/>
        <end position="80"/>
    </location>
</feature>
<keyword evidence="9" id="KW-1185">Reference proteome</keyword>
<dbReference type="PANTHER" id="PTHR12144">
    <property type="entry name" value="NEGATIVE ELONGATION FACTOR D"/>
    <property type="match status" value="1"/>
</dbReference>
<dbReference type="STRING" id="1054147.F4Q5Z8"/>
<evidence type="ECO:0000256" key="4">
    <source>
        <dbReference type="ARBA" id="ARBA00023015"/>
    </source>
</evidence>
<protein>
    <submittedName>
        <fullName evidence="8">TH1 family protein</fullName>
    </submittedName>
</protein>
<dbReference type="KEGG" id="dfa:DFA_08402"/>
<evidence type="ECO:0000256" key="1">
    <source>
        <dbReference type="ARBA" id="ARBA00004123"/>
    </source>
</evidence>
<organism evidence="8 9">
    <name type="scientific">Cavenderia fasciculata</name>
    <name type="common">Slime mold</name>
    <name type="synonym">Dictyostelium fasciculatum</name>
    <dbReference type="NCBI Taxonomy" id="261658"/>
    <lineage>
        <taxon>Eukaryota</taxon>
        <taxon>Amoebozoa</taxon>
        <taxon>Evosea</taxon>
        <taxon>Eumycetozoa</taxon>
        <taxon>Dictyostelia</taxon>
        <taxon>Acytosteliales</taxon>
        <taxon>Cavenderiaceae</taxon>
        <taxon>Cavenderia</taxon>
    </lineage>
</organism>
<comment type="subcellular location">
    <subcellularLocation>
        <location evidence="1">Nucleus</location>
    </subcellularLocation>
</comment>
<dbReference type="InterPro" id="IPR006942">
    <property type="entry name" value="TH1"/>
</dbReference>
<evidence type="ECO:0000256" key="3">
    <source>
        <dbReference type="ARBA" id="ARBA00022491"/>
    </source>
</evidence>
<comment type="similarity">
    <text evidence="2">Belongs to the NELF-D family.</text>
</comment>
<accession>F4Q5Z8</accession>
<name>F4Q5Z8_CACFS</name>
<evidence type="ECO:0000256" key="2">
    <source>
        <dbReference type="ARBA" id="ARBA00005726"/>
    </source>
</evidence>
<sequence>MSSPSSTTSSNPNTISPPHRINIGGIGGVGGDVSSSPISPSLSYASPQSPSQSPLTPLSASVRRAPPSIPDYDPNDPEQVRKKCENQLQQPDSIMTVEIAQVMKDYITNGGSPPDVIRFLSESYRGYAQMCNLLCNWLSVSGVSRDQVNAMFKKHLKDIIIDKFDPKKADTIFLSSPPQWLDEMIADADWRSLIYHLSEVHKNCLMLNFAIQKISDAGYQNEIASLSTASTYFSVFNKVFLDSLTHLIQLDEIELQDAIGEFKKSCCSSQHTYLYAQSFLQNLIHKHPNALNLKRISQDLEDEAYKKSKIARKVSLMINNVSQYPVIYETLTSVLTANSASTGDIIKLYNEYTKPNPPPVSFLRFPSLLELLLNDLFNPSKNIQNAHKSKWIYLISYAASVQQQQQQSDNQQQQPPPVQTQQLDQAQMNETMRAIEKVQAICQANPIGTELQGVYPILKEGISYPIISMGILQWIQYNLMNTNNLSANTLCTPIYLEFLREISMKHPLHRQLVLNTLVNYFELETDLDSLTALEMRKTIIDNLVFLFSLGHVIPVLNSIKSWAKLDQIDPSLVRYFINQVLDIIEQPYSKTFIQTMKALISSVTTVSPASTDHMKDNIQIFLDHCK</sequence>
<dbReference type="EMBL" id="GL883021">
    <property type="protein sequence ID" value="EGG17407.1"/>
    <property type="molecule type" value="Genomic_DNA"/>
</dbReference>
<dbReference type="OrthoDB" id="511287at2759"/>
<dbReference type="PANTHER" id="PTHR12144:SF0">
    <property type="entry name" value="NEGATIVE ELONGATION FACTOR C_D"/>
    <property type="match status" value="1"/>
</dbReference>
<evidence type="ECO:0000256" key="5">
    <source>
        <dbReference type="ARBA" id="ARBA00023163"/>
    </source>
</evidence>
<dbReference type="GO" id="GO:0003723">
    <property type="term" value="F:RNA binding"/>
    <property type="evidence" value="ECO:0007669"/>
    <property type="project" value="TreeGrafter"/>
</dbReference>
<evidence type="ECO:0000256" key="7">
    <source>
        <dbReference type="SAM" id="MobiDB-lite"/>
    </source>
</evidence>
<keyword evidence="6" id="KW-0539">Nucleus</keyword>
<gene>
    <name evidence="8" type="ORF">DFA_08402</name>
</gene>
<keyword evidence="4" id="KW-0805">Transcription regulation</keyword>
<dbReference type="Pfam" id="PF04858">
    <property type="entry name" value="TH1"/>
    <property type="match status" value="1"/>
</dbReference>
<dbReference type="GO" id="GO:0032021">
    <property type="term" value="C:NELF complex"/>
    <property type="evidence" value="ECO:0007669"/>
    <property type="project" value="TreeGrafter"/>
</dbReference>
<evidence type="ECO:0000313" key="9">
    <source>
        <dbReference type="Proteomes" id="UP000007797"/>
    </source>
</evidence>
<proteinExistence type="inferred from homology"/>
<feature type="compositionally biased region" description="Low complexity" evidence="7">
    <location>
        <begin position="32"/>
        <end position="61"/>
    </location>
</feature>
<reference evidence="9" key="1">
    <citation type="journal article" date="2011" name="Genome Res.">
        <title>Phylogeny-wide analysis of social amoeba genomes highlights ancient origins for complex intercellular communication.</title>
        <authorList>
            <person name="Heidel A.J."/>
            <person name="Lawal H.M."/>
            <person name="Felder M."/>
            <person name="Schilde C."/>
            <person name="Helps N.R."/>
            <person name="Tunggal B."/>
            <person name="Rivero F."/>
            <person name="John U."/>
            <person name="Schleicher M."/>
            <person name="Eichinger L."/>
            <person name="Platzer M."/>
            <person name="Noegel A.A."/>
            <person name="Schaap P."/>
            <person name="Gloeckner G."/>
        </authorList>
    </citation>
    <scope>NUCLEOTIDE SEQUENCE [LARGE SCALE GENOMIC DNA]</scope>
    <source>
        <strain evidence="9">SH3</strain>
    </source>
</reference>
<dbReference type="GO" id="GO:0034244">
    <property type="term" value="P:negative regulation of transcription elongation by RNA polymerase II"/>
    <property type="evidence" value="ECO:0007669"/>
    <property type="project" value="TreeGrafter"/>
</dbReference>
<dbReference type="RefSeq" id="XP_004355891.1">
    <property type="nucleotide sequence ID" value="XM_004355838.1"/>
</dbReference>
<evidence type="ECO:0000313" key="8">
    <source>
        <dbReference type="EMBL" id="EGG17407.1"/>
    </source>
</evidence>